<sequence length="244" mass="27039">MTKKDFEKYVEDKENNPDTLYGKTRKMEPCVNNRRGSFCLQDSYDSTSGPMGLTTDLGSDTPPSISMQERVIAHTSPSYARAAAVSTGEPLSVAPGQKRQHMEIHHGQEAHCDDQECTSHVPSSAVPAVAVTSRENTTGGAGEAEIHNNSEGEWVQVVRQNVSVLNHCCDKFCDKSEHKLIINKLEQAETKLRKELSGDNNDKEEFKDNWLETDRCPGAEDFSCIVVPHVNYPSQSTSRLLEKG</sequence>
<dbReference type="EMBL" id="CAJQZP010000032">
    <property type="protein sequence ID" value="CAG4934203.1"/>
    <property type="molecule type" value="Genomic_DNA"/>
</dbReference>
<gene>
    <name evidence="2" type="ORF">PAPOLLO_LOCUS786</name>
</gene>
<feature type="region of interest" description="Disordered" evidence="1">
    <location>
        <begin position="1"/>
        <end position="24"/>
    </location>
</feature>
<accession>A0A8S3W0V0</accession>
<keyword evidence="3" id="KW-1185">Reference proteome</keyword>
<organism evidence="2 3">
    <name type="scientific">Parnassius apollo</name>
    <name type="common">Apollo butterfly</name>
    <name type="synonym">Papilio apollo</name>
    <dbReference type="NCBI Taxonomy" id="110799"/>
    <lineage>
        <taxon>Eukaryota</taxon>
        <taxon>Metazoa</taxon>
        <taxon>Ecdysozoa</taxon>
        <taxon>Arthropoda</taxon>
        <taxon>Hexapoda</taxon>
        <taxon>Insecta</taxon>
        <taxon>Pterygota</taxon>
        <taxon>Neoptera</taxon>
        <taxon>Endopterygota</taxon>
        <taxon>Lepidoptera</taxon>
        <taxon>Glossata</taxon>
        <taxon>Ditrysia</taxon>
        <taxon>Papilionoidea</taxon>
        <taxon>Papilionidae</taxon>
        <taxon>Parnassiinae</taxon>
        <taxon>Parnassini</taxon>
        <taxon>Parnassius</taxon>
        <taxon>Parnassius</taxon>
    </lineage>
</organism>
<evidence type="ECO:0000256" key="1">
    <source>
        <dbReference type="SAM" id="MobiDB-lite"/>
    </source>
</evidence>
<name>A0A8S3W0V0_PARAO</name>
<protein>
    <submittedName>
        <fullName evidence="2">(apollo) hypothetical protein</fullName>
    </submittedName>
</protein>
<reference evidence="2" key="1">
    <citation type="submission" date="2021-04" db="EMBL/GenBank/DDBJ databases">
        <authorList>
            <person name="Tunstrom K."/>
        </authorList>
    </citation>
    <scope>NUCLEOTIDE SEQUENCE</scope>
</reference>
<feature type="compositionally biased region" description="Basic and acidic residues" evidence="1">
    <location>
        <begin position="1"/>
        <end position="16"/>
    </location>
</feature>
<proteinExistence type="predicted"/>
<evidence type="ECO:0000313" key="2">
    <source>
        <dbReference type="EMBL" id="CAG4934203.1"/>
    </source>
</evidence>
<dbReference type="AlphaFoldDB" id="A0A8S3W0V0"/>
<comment type="caution">
    <text evidence="2">The sequence shown here is derived from an EMBL/GenBank/DDBJ whole genome shotgun (WGS) entry which is preliminary data.</text>
</comment>
<dbReference type="OrthoDB" id="6897874at2759"/>
<dbReference type="Proteomes" id="UP000691718">
    <property type="component" value="Unassembled WGS sequence"/>
</dbReference>
<evidence type="ECO:0000313" key="3">
    <source>
        <dbReference type="Proteomes" id="UP000691718"/>
    </source>
</evidence>